<name>A0AAV0VPX0_9HEMI</name>
<dbReference type="AlphaFoldDB" id="A0AAV0VPX0"/>
<accession>A0AAV0VPX0</accession>
<reference evidence="1 2" key="1">
    <citation type="submission" date="2023-01" db="EMBL/GenBank/DDBJ databases">
        <authorList>
            <person name="Whitehead M."/>
        </authorList>
    </citation>
    <scope>NUCLEOTIDE SEQUENCE [LARGE SCALE GENOMIC DNA]</scope>
</reference>
<dbReference type="Proteomes" id="UP001160148">
    <property type="component" value="Unassembled WGS sequence"/>
</dbReference>
<keyword evidence="2" id="KW-1185">Reference proteome</keyword>
<protein>
    <submittedName>
        <fullName evidence="1">Uncharacterized protein</fullName>
    </submittedName>
</protein>
<proteinExistence type="predicted"/>
<dbReference type="EMBL" id="CARXXK010000001">
    <property type="protein sequence ID" value="CAI6345620.1"/>
    <property type="molecule type" value="Genomic_DNA"/>
</dbReference>
<evidence type="ECO:0000313" key="1">
    <source>
        <dbReference type="EMBL" id="CAI6345620.1"/>
    </source>
</evidence>
<comment type="caution">
    <text evidence="1">The sequence shown here is derived from an EMBL/GenBank/DDBJ whole genome shotgun (WGS) entry which is preliminary data.</text>
</comment>
<evidence type="ECO:0000313" key="2">
    <source>
        <dbReference type="Proteomes" id="UP001160148"/>
    </source>
</evidence>
<sequence length="195" mass="22158">MLTHTSWGEYSSSLKIIYKSLILSKLEYGSFLFINVKPSILKMITVHNSGLRLVSRAFRSSPIPSLLNITQTPPIGLIRKKNAMILASRRSQNNLPSHKGIRNLLQNTNIDLSGIIRHECPYIPSWIMDININTTLSLLPKADMKEFHSFLDNHQKHTKFFIDNSKTNLGVGAAVLYNEIKQMFKLPDFCLVFTA</sequence>
<organism evidence="1 2">
    <name type="scientific">Macrosiphum euphorbiae</name>
    <name type="common">potato aphid</name>
    <dbReference type="NCBI Taxonomy" id="13131"/>
    <lineage>
        <taxon>Eukaryota</taxon>
        <taxon>Metazoa</taxon>
        <taxon>Ecdysozoa</taxon>
        <taxon>Arthropoda</taxon>
        <taxon>Hexapoda</taxon>
        <taxon>Insecta</taxon>
        <taxon>Pterygota</taxon>
        <taxon>Neoptera</taxon>
        <taxon>Paraneoptera</taxon>
        <taxon>Hemiptera</taxon>
        <taxon>Sternorrhyncha</taxon>
        <taxon>Aphidomorpha</taxon>
        <taxon>Aphidoidea</taxon>
        <taxon>Aphididae</taxon>
        <taxon>Macrosiphini</taxon>
        <taxon>Macrosiphum</taxon>
    </lineage>
</organism>
<gene>
    <name evidence="1" type="ORF">MEUPH1_LOCUS2608</name>
</gene>